<name>A0ABT6N551_9SPHN</name>
<evidence type="ECO:0000259" key="8">
    <source>
        <dbReference type="PROSITE" id="PS52029"/>
    </source>
</evidence>
<dbReference type="PROSITE" id="PS52029">
    <property type="entry name" value="LD_TPASE"/>
    <property type="match status" value="1"/>
</dbReference>
<feature type="active site" description="Nucleophile" evidence="7">
    <location>
        <position position="141"/>
    </location>
</feature>
<evidence type="ECO:0000256" key="5">
    <source>
        <dbReference type="ARBA" id="ARBA00022984"/>
    </source>
</evidence>
<evidence type="ECO:0000256" key="2">
    <source>
        <dbReference type="ARBA" id="ARBA00005992"/>
    </source>
</evidence>
<comment type="similarity">
    <text evidence="2">Belongs to the YkuD family.</text>
</comment>
<comment type="caution">
    <text evidence="9">The sequence shown here is derived from an EMBL/GenBank/DDBJ whole genome shotgun (WGS) entry which is preliminary data.</text>
</comment>
<dbReference type="SUPFAM" id="SSF141523">
    <property type="entry name" value="L,D-transpeptidase catalytic domain-like"/>
    <property type="match status" value="1"/>
</dbReference>
<gene>
    <name evidence="9" type="ORF">QGN17_15985</name>
</gene>
<keyword evidence="10" id="KW-1185">Reference proteome</keyword>
<dbReference type="InterPro" id="IPR005490">
    <property type="entry name" value="LD_TPept_cat_dom"/>
</dbReference>
<evidence type="ECO:0000313" key="9">
    <source>
        <dbReference type="EMBL" id="MDH7640238.1"/>
    </source>
</evidence>
<dbReference type="PANTHER" id="PTHR38589">
    <property type="entry name" value="BLR0621 PROTEIN"/>
    <property type="match status" value="1"/>
</dbReference>
<keyword evidence="3" id="KW-0808">Transferase</keyword>
<organism evidence="9 10">
    <name type="scientific">Sphingomonas oryzagri</name>
    <dbReference type="NCBI Taxonomy" id="3042314"/>
    <lineage>
        <taxon>Bacteria</taxon>
        <taxon>Pseudomonadati</taxon>
        <taxon>Pseudomonadota</taxon>
        <taxon>Alphaproteobacteria</taxon>
        <taxon>Sphingomonadales</taxon>
        <taxon>Sphingomonadaceae</taxon>
        <taxon>Sphingomonas</taxon>
    </lineage>
</organism>
<reference evidence="9" key="1">
    <citation type="submission" date="2023-04" db="EMBL/GenBank/DDBJ databases">
        <title>Sphingomonas sp. MAHUQ-71 isolated from rice field.</title>
        <authorList>
            <person name="Huq M.A."/>
        </authorList>
    </citation>
    <scope>NUCLEOTIDE SEQUENCE</scope>
    <source>
        <strain evidence="9">MAHUQ-71</strain>
    </source>
</reference>
<dbReference type="InterPro" id="IPR038063">
    <property type="entry name" value="Transpep_catalytic_dom"/>
</dbReference>
<protein>
    <submittedName>
        <fullName evidence="9">L,D-transpeptidase family protein</fullName>
    </submittedName>
</protein>
<keyword evidence="5 7" id="KW-0573">Peptidoglycan synthesis</keyword>
<accession>A0ABT6N551</accession>
<keyword evidence="4 7" id="KW-0133">Cell shape</keyword>
<evidence type="ECO:0000256" key="7">
    <source>
        <dbReference type="PROSITE-ProRule" id="PRU01373"/>
    </source>
</evidence>
<dbReference type="EMBL" id="JARYGZ010000002">
    <property type="protein sequence ID" value="MDH7640238.1"/>
    <property type="molecule type" value="Genomic_DNA"/>
</dbReference>
<dbReference type="PANTHER" id="PTHR38589:SF1">
    <property type="entry name" value="BLR0621 PROTEIN"/>
    <property type="match status" value="1"/>
</dbReference>
<dbReference type="RefSeq" id="WP_281045591.1">
    <property type="nucleotide sequence ID" value="NZ_JARYGZ010000002.1"/>
</dbReference>
<comment type="pathway">
    <text evidence="1 7">Cell wall biogenesis; peptidoglycan biosynthesis.</text>
</comment>
<feature type="domain" description="L,D-TPase catalytic" evidence="8">
    <location>
        <begin position="1"/>
        <end position="165"/>
    </location>
</feature>
<evidence type="ECO:0000256" key="3">
    <source>
        <dbReference type="ARBA" id="ARBA00022679"/>
    </source>
</evidence>
<evidence type="ECO:0000313" key="10">
    <source>
        <dbReference type="Proteomes" id="UP001160625"/>
    </source>
</evidence>
<evidence type="ECO:0000256" key="6">
    <source>
        <dbReference type="ARBA" id="ARBA00023316"/>
    </source>
</evidence>
<keyword evidence="6 7" id="KW-0961">Cell wall biogenesis/degradation</keyword>
<dbReference type="Proteomes" id="UP001160625">
    <property type="component" value="Unassembled WGS sequence"/>
</dbReference>
<evidence type="ECO:0000256" key="1">
    <source>
        <dbReference type="ARBA" id="ARBA00004752"/>
    </source>
</evidence>
<dbReference type="Pfam" id="PF03734">
    <property type="entry name" value="YkuD"/>
    <property type="match status" value="1"/>
</dbReference>
<proteinExistence type="inferred from homology"/>
<sequence length="175" mass="19088">MRIVVETDAGLLHFGATTLPCAIGRSGACGAADKREGDGYTPLGVWPVRAVLLRPDRGFDPPSGIAWRWLRPDDGWSDDVADPAYNRPVRHPHPFSAERMWRDDAHYDAVLILGHNDRPPVPELGSAIFLHLRGDRPTEGCVAIDRTGMASLLSALTPGSTVEIRRHIGDRPSLG</sequence>
<feature type="active site" description="Proton donor/acceptor" evidence="7">
    <location>
        <position position="131"/>
    </location>
</feature>
<evidence type="ECO:0000256" key="4">
    <source>
        <dbReference type="ARBA" id="ARBA00022960"/>
    </source>
</evidence>